<keyword evidence="1" id="KW-0812">Transmembrane</keyword>
<dbReference type="AlphaFoldDB" id="A0A4S1WGX8"/>
<comment type="caution">
    <text evidence="3">The sequence shown here is derived from an EMBL/GenBank/DDBJ whole genome shotgun (WGS) entry which is preliminary data.</text>
</comment>
<dbReference type="EMBL" id="SRXU01000007">
    <property type="protein sequence ID" value="TGX40066.1"/>
    <property type="molecule type" value="Genomic_DNA"/>
</dbReference>
<dbReference type="Proteomes" id="UP000309848">
    <property type="component" value="Unassembled WGS sequence"/>
</dbReference>
<dbReference type="OrthoDB" id="5702018at2"/>
<organism evidence="3 4">
    <name type="scientific">Sphingomonas naasensis</name>
    <dbReference type="NCBI Taxonomy" id="1344951"/>
    <lineage>
        <taxon>Bacteria</taxon>
        <taxon>Pseudomonadati</taxon>
        <taxon>Pseudomonadota</taxon>
        <taxon>Alphaproteobacteria</taxon>
        <taxon>Sphingomonadales</taxon>
        <taxon>Sphingomonadaceae</taxon>
        <taxon>Sphingomonas</taxon>
    </lineage>
</organism>
<feature type="transmembrane region" description="Helical" evidence="1">
    <location>
        <begin position="54"/>
        <end position="74"/>
    </location>
</feature>
<feature type="transmembrane region" description="Helical" evidence="1">
    <location>
        <begin position="12"/>
        <end position="34"/>
    </location>
</feature>
<feature type="transmembrane region" description="Helical" evidence="1">
    <location>
        <begin position="95"/>
        <end position="116"/>
    </location>
</feature>
<keyword evidence="4" id="KW-1185">Reference proteome</keyword>
<evidence type="ECO:0000259" key="2">
    <source>
        <dbReference type="Pfam" id="PF06724"/>
    </source>
</evidence>
<dbReference type="InterPro" id="IPR009597">
    <property type="entry name" value="DUF1206"/>
</dbReference>
<evidence type="ECO:0000313" key="3">
    <source>
        <dbReference type="EMBL" id="TGX40066.1"/>
    </source>
</evidence>
<evidence type="ECO:0000313" key="4">
    <source>
        <dbReference type="Proteomes" id="UP000309848"/>
    </source>
</evidence>
<dbReference type="Pfam" id="PF06724">
    <property type="entry name" value="DUF1206"/>
    <property type="match status" value="3"/>
</dbReference>
<sequence length="266" mass="27928">MLSEARATLLARWGFAARGLVYLLVAWFAVDAAFRGGRTADNQGAIASLADKAFGPLLLAVIAAGLAGYALWRLAEAVAGPGHGKSAAKTLLERAGFLMSAGAHLVLAWVATRFALHPRSGSDTSPNDERARDWTAWLLDQPFGPVLVGAVAIGFFCGAGLQLRKAWKGEFVAELHSDTPVPGYVCTAGRIGYGARALVFAVTGLFFAAAAWRSRASEAGGMADALGALQDQPGGTWLLAATGIGLGLFGIFSLIEARYRRIRVRV</sequence>
<name>A0A4S1WGX8_9SPHN</name>
<gene>
    <name evidence="3" type="ORF">E5A74_15965</name>
</gene>
<keyword evidence="1" id="KW-0472">Membrane</keyword>
<keyword evidence="1" id="KW-1133">Transmembrane helix</keyword>
<proteinExistence type="predicted"/>
<reference evidence="3 4" key="1">
    <citation type="submission" date="2019-04" db="EMBL/GenBank/DDBJ databases">
        <title>Sphingomonas psychrotolerans sp. nov., isolated from soil in the Tianshan Mountains, Xinjiang, China.</title>
        <authorList>
            <person name="Luo Y."/>
            <person name="Sheng H."/>
        </authorList>
    </citation>
    <scope>NUCLEOTIDE SEQUENCE [LARGE SCALE GENOMIC DNA]</scope>
    <source>
        <strain evidence="3 4">KIS18-15</strain>
    </source>
</reference>
<feature type="domain" description="DUF1206" evidence="2">
    <location>
        <begin position="95"/>
        <end position="168"/>
    </location>
</feature>
<evidence type="ECO:0000256" key="1">
    <source>
        <dbReference type="SAM" id="Phobius"/>
    </source>
</evidence>
<feature type="transmembrane region" description="Helical" evidence="1">
    <location>
        <begin position="234"/>
        <end position="255"/>
    </location>
</feature>
<dbReference type="RefSeq" id="WP_135986621.1">
    <property type="nucleotide sequence ID" value="NZ_JAASQM010000001.1"/>
</dbReference>
<feature type="domain" description="DUF1206" evidence="2">
    <location>
        <begin position="191"/>
        <end position="260"/>
    </location>
</feature>
<feature type="transmembrane region" description="Helical" evidence="1">
    <location>
        <begin position="197"/>
        <end position="214"/>
    </location>
</feature>
<protein>
    <submittedName>
        <fullName evidence="3">DUF1206 domain-containing protein</fullName>
    </submittedName>
</protein>
<feature type="transmembrane region" description="Helical" evidence="1">
    <location>
        <begin position="143"/>
        <end position="161"/>
    </location>
</feature>
<feature type="domain" description="DUF1206" evidence="2">
    <location>
        <begin position="14"/>
        <end position="79"/>
    </location>
</feature>
<accession>A0A4S1WGX8</accession>